<organism evidence="3 4">
    <name type="scientific">Cellulomonas oligotrophica</name>
    <dbReference type="NCBI Taxonomy" id="931536"/>
    <lineage>
        <taxon>Bacteria</taxon>
        <taxon>Bacillati</taxon>
        <taxon>Actinomycetota</taxon>
        <taxon>Actinomycetes</taxon>
        <taxon>Micrococcales</taxon>
        <taxon>Cellulomonadaceae</taxon>
        <taxon>Cellulomonas</taxon>
    </lineage>
</organism>
<evidence type="ECO:0000313" key="2">
    <source>
        <dbReference type="EMBL" id="GIG31594.1"/>
    </source>
</evidence>
<feature type="domain" description="NIF system FeS cluster assembly NifU N-terminal" evidence="1">
    <location>
        <begin position="10"/>
        <end position="149"/>
    </location>
</feature>
<evidence type="ECO:0000259" key="1">
    <source>
        <dbReference type="Pfam" id="PF01592"/>
    </source>
</evidence>
<keyword evidence="5" id="KW-1185">Reference proteome</keyword>
<comment type="caution">
    <text evidence="3">The sequence shown here is derived from an EMBL/GenBank/DDBJ whole genome shotgun (WGS) entry which is preliminary data.</text>
</comment>
<dbReference type="CDD" id="cd06664">
    <property type="entry name" value="IscU_like"/>
    <property type="match status" value="1"/>
</dbReference>
<proteinExistence type="predicted"/>
<sequence length="172" mass="17941">MTSSSMEQLYQQVILDHARFPHGRGLPDGTGAVGVAVVEHGTCAATSHQVNPTCGDEVTMRVDVDTSGPVPVVRQVAWEGQGCSISQASISVLHDLVVGQDLTAVDHVHATFRALMQSKGAGLDDDAEELLGDAAAFTGVSRYAARVKCALLGWAALTDALITSGARTQEDA</sequence>
<evidence type="ECO:0000313" key="4">
    <source>
        <dbReference type="Proteomes" id="UP000577956"/>
    </source>
</evidence>
<dbReference type="RefSeq" id="WP_239072763.1">
    <property type="nucleotide sequence ID" value="NZ_BAABFI010000004.1"/>
</dbReference>
<dbReference type="AlphaFoldDB" id="A0A7Y9JXB0"/>
<dbReference type="Gene3D" id="3.90.1010.10">
    <property type="match status" value="1"/>
</dbReference>
<dbReference type="Proteomes" id="UP000577956">
    <property type="component" value="Unassembled WGS sequence"/>
</dbReference>
<dbReference type="InterPro" id="IPR002871">
    <property type="entry name" value="NIF_FeS_clus_asmbl_NifU_N"/>
</dbReference>
<dbReference type="GO" id="GO:0051536">
    <property type="term" value="F:iron-sulfur cluster binding"/>
    <property type="evidence" value="ECO:0007669"/>
    <property type="project" value="InterPro"/>
</dbReference>
<dbReference type="NCBIfam" id="TIGR01994">
    <property type="entry name" value="SUF_scaf_2"/>
    <property type="match status" value="1"/>
</dbReference>
<dbReference type="GO" id="GO:0005506">
    <property type="term" value="F:iron ion binding"/>
    <property type="evidence" value="ECO:0007669"/>
    <property type="project" value="InterPro"/>
</dbReference>
<name>A0A7Y9JXB0_9CELL</name>
<evidence type="ECO:0000313" key="5">
    <source>
        <dbReference type="Proteomes" id="UP000618382"/>
    </source>
</evidence>
<dbReference type="EMBL" id="BONN01000002">
    <property type="protein sequence ID" value="GIG31594.1"/>
    <property type="molecule type" value="Genomic_DNA"/>
</dbReference>
<accession>A0A7Y9JXB0</accession>
<dbReference type="SUPFAM" id="SSF82649">
    <property type="entry name" value="SufE/NifU"/>
    <property type="match status" value="1"/>
</dbReference>
<reference evidence="2 5" key="2">
    <citation type="submission" date="2021-01" db="EMBL/GenBank/DDBJ databases">
        <title>Whole genome shotgun sequence of Cellulomonas oligotrophica NBRC 109435.</title>
        <authorList>
            <person name="Komaki H."/>
            <person name="Tamura T."/>
        </authorList>
    </citation>
    <scope>NUCLEOTIDE SEQUENCE [LARGE SCALE GENOMIC DNA]</scope>
    <source>
        <strain evidence="2 5">NBRC 109435</strain>
    </source>
</reference>
<dbReference type="EMBL" id="JACCBK010000001">
    <property type="protein sequence ID" value="NYD84529.1"/>
    <property type="molecule type" value="Genomic_DNA"/>
</dbReference>
<reference evidence="3 4" key="1">
    <citation type="submission" date="2020-07" db="EMBL/GenBank/DDBJ databases">
        <title>Sequencing the genomes of 1000 actinobacteria strains.</title>
        <authorList>
            <person name="Klenk H.-P."/>
        </authorList>
    </citation>
    <scope>NUCLEOTIDE SEQUENCE [LARGE SCALE GENOMIC DNA]</scope>
    <source>
        <strain evidence="3 4">DSM 24482</strain>
    </source>
</reference>
<dbReference type="GO" id="GO:0016226">
    <property type="term" value="P:iron-sulfur cluster assembly"/>
    <property type="evidence" value="ECO:0007669"/>
    <property type="project" value="InterPro"/>
</dbReference>
<dbReference type="Proteomes" id="UP000618382">
    <property type="component" value="Unassembled WGS sequence"/>
</dbReference>
<dbReference type="Pfam" id="PF01592">
    <property type="entry name" value="NifU_N"/>
    <property type="match status" value="1"/>
</dbReference>
<gene>
    <name evidence="3" type="ORF">BKA21_000078</name>
    <name evidence="2" type="ORF">Col01nite_07530</name>
</gene>
<protein>
    <submittedName>
        <fullName evidence="2">Iron-sulfur cluster assembly scaffold protein NifU</fullName>
    </submittedName>
    <submittedName>
        <fullName evidence="3">Nitrogen fixation NifU-like protein</fullName>
    </submittedName>
</protein>
<evidence type="ECO:0000313" key="3">
    <source>
        <dbReference type="EMBL" id="NYD84529.1"/>
    </source>
</evidence>